<name>A0A2V1H066_9GAMM</name>
<organism evidence="3 4">
    <name type="scientific">Pelagibaculum spongiae</name>
    <dbReference type="NCBI Taxonomy" id="2080658"/>
    <lineage>
        <taxon>Bacteria</taxon>
        <taxon>Pseudomonadati</taxon>
        <taxon>Pseudomonadota</taxon>
        <taxon>Gammaproteobacteria</taxon>
        <taxon>Oceanospirillales</taxon>
        <taxon>Pelagibaculum</taxon>
    </lineage>
</organism>
<dbReference type="RefSeq" id="WP_116687383.1">
    <property type="nucleotide sequence ID" value="NZ_CAWNYD010000004.1"/>
</dbReference>
<dbReference type="PIRSF" id="PIRSF025550">
    <property type="entry name" value="UCP025550_lpd_carrier"/>
    <property type="match status" value="1"/>
</dbReference>
<keyword evidence="4" id="KW-1185">Reference proteome</keyword>
<comment type="pathway">
    <text evidence="1">Cofactor biosynthesis; ubiquinone biosynthesis.</text>
</comment>
<feature type="domain" description="SCP2" evidence="2">
    <location>
        <begin position="40"/>
        <end position="136"/>
    </location>
</feature>
<dbReference type="HAMAP" id="MF_02231">
    <property type="entry name" value="UbiT"/>
    <property type="match status" value="1"/>
</dbReference>
<dbReference type="UniPathway" id="UPA00232"/>
<dbReference type="InterPro" id="IPR003033">
    <property type="entry name" value="SCP2_sterol-bd_dom"/>
</dbReference>
<dbReference type="Proteomes" id="UP000244906">
    <property type="component" value="Unassembled WGS sequence"/>
</dbReference>
<evidence type="ECO:0000256" key="1">
    <source>
        <dbReference type="HAMAP-Rule" id="MF_02231"/>
    </source>
</evidence>
<protein>
    <recommendedName>
        <fullName evidence="1">Ubiquinone biosynthesis accessory factor UbiT</fullName>
    </recommendedName>
</protein>
<keyword evidence="1" id="KW-0831">Ubiquinone biosynthesis</keyword>
<evidence type="ECO:0000259" key="2">
    <source>
        <dbReference type="Pfam" id="PF02036"/>
    </source>
</evidence>
<dbReference type="AlphaFoldDB" id="A0A2V1H066"/>
<accession>A0A2V1H066</accession>
<dbReference type="InterPro" id="IPR036527">
    <property type="entry name" value="SCP2_sterol-bd_dom_sf"/>
</dbReference>
<dbReference type="SUPFAM" id="SSF55718">
    <property type="entry name" value="SCP-like"/>
    <property type="match status" value="1"/>
</dbReference>
<dbReference type="Pfam" id="PF02036">
    <property type="entry name" value="SCP2"/>
    <property type="match status" value="1"/>
</dbReference>
<dbReference type="GO" id="GO:0006744">
    <property type="term" value="P:ubiquinone biosynthetic process"/>
    <property type="evidence" value="ECO:0007669"/>
    <property type="project" value="UniProtKB-UniRule"/>
</dbReference>
<evidence type="ECO:0000313" key="3">
    <source>
        <dbReference type="EMBL" id="PVZ69001.1"/>
    </source>
</evidence>
<reference evidence="3 4" key="1">
    <citation type="submission" date="2018-04" db="EMBL/GenBank/DDBJ databases">
        <title>Thalassorhabdus spongiae gen. nov., sp. nov., isolated from a marine sponge in South-West Iceland.</title>
        <authorList>
            <person name="Knobloch S."/>
            <person name="Daussin A."/>
            <person name="Johannsson R."/>
            <person name="Marteinsson V.T."/>
        </authorList>
    </citation>
    <scope>NUCLEOTIDE SEQUENCE [LARGE SCALE GENOMIC DNA]</scope>
    <source>
        <strain evidence="3 4">Hp12</strain>
    </source>
</reference>
<comment type="caution">
    <text evidence="3">The sequence shown here is derived from an EMBL/GenBank/DDBJ whole genome shotgun (WGS) entry which is preliminary data.</text>
</comment>
<dbReference type="InterPro" id="IPR016830">
    <property type="entry name" value="UbiT"/>
</dbReference>
<dbReference type="OrthoDB" id="5292463at2"/>
<comment type="function">
    <text evidence="1">Required for O(2)-independent ubiquinone (coenzyme Q) biosynthesis. Likely functions as an accessory factor.</text>
</comment>
<gene>
    <name evidence="1" type="primary">ubiT</name>
    <name evidence="3" type="ORF">DC094_12210</name>
</gene>
<sequence length="162" mass="18413">MLKRISSKLESIAARAPKDLARPLTKTPDWLQKPVAEKLLNQMLCQPMAEGEMDFLEGKWLEIRVEDLDYRICFSKGIRGLEVDFDAAADVSICGAFNELLVLASRTEDPDTLFFQRRLRIEGDTEIGLNVKNLLDSLELDVLPMPFRKGLEKSAQLVERFS</sequence>
<proteinExistence type="inferred from homology"/>
<dbReference type="EMBL" id="QDDL01000004">
    <property type="protein sequence ID" value="PVZ69001.1"/>
    <property type="molecule type" value="Genomic_DNA"/>
</dbReference>
<evidence type="ECO:0000313" key="4">
    <source>
        <dbReference type="Proteomes" id="UP000244906"/>
    </source>
</evidence>
<comment type="similarity">
    <text evidence="1">Belongs to the UbiT family.</text>
</comment>